<dbReference type="EMBL" id="BKCJ010200630">
    <property type="protein sequence ID" value="GEY69109.1"/>
    <property type="molecule type" value="Genomic_DNA"/>
</dbReference>
<dbReference type="Pfam" id="PF07727">
    <property type="entry name" value="RVT_2"/>
    <property type="match status" value="1"/>
</dbReference>
<dbReference type="PANTHER" id="PTHR11439:SF495">
    <property type="entry name" value="REVERSE TRANSCRIPTASE, RNA-DEPENDENT DNA POLYMERASE-RELATED"/>
    <property type="match status" value="1"/>
</dbReference>
<evidence type="ECO:0000259" key="2">
    <source>
        <dbReference type="Pfam" id="PF07727"/>
    </source>
</evidence>
<feature type="region of interest" description="Disordered" evidence="1">
    <location>
        <begin position="126"/>
        <end position="150"/>
    </location>
</feature>
<evidence type="ECO:0000256" key="1">
    <source>
        <dbReference type="SAM" id="MobiDB-lite"/>
    </source>
</evidence>
<accession>A0A699HRY7</accession>
<feature type="region of interest" description="Disordered" evidence="1">
    <location>
        <begin position="18"/>
        <end position="79"/>
    </location>
</feature>
<feature type="non-terminal residue" evidence="3">
    <location>
        <position position="1"/>
    </location>
</feature>
<comment type="caution">
    <text evidence="3">The sequence shown here is derived from an EMBL/GenBank/DDBJ whole genome shotgun (WGS) entry which is preliminary data.</text>
</comment>
<gene>
    <name evidence="3" type="ORF">Tci_441083</name>
</gene>
<feature type="compositionally biased region" description="Polar residues" evidence="1">
    <location>
        <begin position="128"/>
        <end position="145"/>
    </location>
</feature>
<protein>
    <submittedName>
        <fullName evidence="3">Uncharacterized mitochondrial protein AtMg00810-like</fullName>
    </submittedName>
</protein>
<evidence type="ECO:0000313" key="3">
    <source>
        <dbReference type="EMBL" id="GEY69109.1"/>
    </source>
</evidence>
<feature type="compositionally biased region" description="Basic and acidic residues" evidence="1">
    <location>
        <begin position="59"/>
        <end position="73"/>
    </location>
</feature>
<proteinExistence type="predicted"/>
<name>A0A699HRY7_TANCI</name>
<reference evidence="3" key="1">
    <citation type="journal article" date="2019" name="Sci. Rep.">
        <title>Draft genome of Tanacetum cinerariifolium, the natural source of mosquito coil.</title>
        <authorList>
            <person name="Yamashiro T."/>
            <person name="Shiraishi A."/>
            <person name="Satake H."/>
            <person name="Nakayama K."/>
        </authorList>
    </citation>
    <scope>NUCLEOTIDE SEQUENCE</scope>
</reference>
<organism evidence="3">
    <name type="scientific">Tanacetum cinerariifolium</name>
    <name type="common">Dalmatian daisy</name>
    <name type="synonym">Chrysanthemum cinerariifolium</name>
    <dbReference type="NCBI Taxonomy" id="118510"/>
    <lineage>
        <taxon>Eukaryota</taxon>
        <taxon>Viridiplantae</taxon>
        <taxon>Streptophyta</taxon>
        <taxon>Embryophyta</taxon>
        <taxon>Tracheophyta</taxon>
        <taxon>Spermatophyta</taxon>
        <taxon>Magnoliopsida</taxon>
        <taxon>eudicotyledons</taxon>
        <taxon>Gunneridae</taxon>
        <taxon>Pentapetalae</taxon>
        <taxon>asterids</taxon>
        <taxon>campanulids</taxon>
        <taxon>Asterales</taxon>
        <taxon>Asteraceae</taxon>
        <taxon>Asteroideae</taxon>
        <taxon>Anthemideae</taxon>
        <taxon>Anthemidinae</taxon>
        <taxon>Tanacetum</taxon>
    </lineage>
</organism>
<feature type="domain" description="Reverse transcriptase Ty1/copia-type" evidence="2">
    <location>
        <begin position="253"/>
        <end position="300"/>
    </location>
</feature>
<dbReference type="PANTHER" id="PTHR11439">
    <property type="entry name" value="GAG-POL-RELATED RETROTRANSPOSON"/>
    <property type="match status" value="1"/>
</dbReference>
<feature type="compositionally biased region" description="Basic and acidic residues" evidence="1">
    <location>
        <begin position="32"/>
        <end position="48"/>
    </location>
</feature>
<sequence>KAGEESVQQYVLFLVWSSSSTNPHNTDDDAAFEGKKPEFEGRKPESEIHVSPSSSAQSKKHDDKTKREAKGKTPVESSTRYRNLSAEFENFSDNSINEVNVADSPVTAIGQISTNSTNTFNAAGPSNAAVSPTHGKSSYVNTSQYPDDPNMPELEDITYSDDEEDVGAEADFTNLETTIIVSLIPTTRVHKDHHVIQIIGDLSSATQTRSMTRLDKDQGELSLINNDDFYTCMFACFLSQEEPKRVNQALKDPSNKWVFRNKKDERGIVVRNKDRLVAQGHTQEDGINYEEVFAPVARIEGFEDPDYPDKIYKVVNALYGLHQAPRACQDKYVAEILRKLGLIDGKSASTPIDTKKPLIKVPDGEDVDVHTYRSMIGSLMYLISSRLDIMFAVCACARFQVTPKASHVHLVNRIFRYLKGKPHLGLWYPKESSFNLVAYSDSYYAGASLDRKSTTGGFQFLGCRLISWQCKKQTVVATSSTEAEYVATANCCAQVLWI</sequence>
<dbReference type="CDD" id="cd09272">
    <property type="entry name" value="RNase_HI_RT_Ty1"/>
    <property type="match status" value="1"/>
</dbReference>
<dbReference type="AlphaFoldDB" id="A0A699HRY7"/>
<dbReference type="InterPro" id="IPR013103">
    <property type="entry name" value="RVT_2"/>
</dbReference>